<comment type="function">
    <text evidence="17">Highly selective calcium channel localized to the inner mitochondrial membrane, which mediates calcium uptake into the mitochondrial matrix. Mitochondrial calcium homeostasis plays key roles in cellular physiology and regulates ATP production, cytoplasmic calcium signals and activation of cell death pathways. Sufficient to operate as a pore-forming channel without the need of calcium-sensor or auxiliary subunit.</text>
</comment>
<feature type="compositionally biased region" description="Polar residues" evidence="19">
    <location>
        <begin position="46"/>
        <end position="56"/>
    </location>
</feature>
<dbReference type="OrthoDB" id="278338at2759"/>
<keyword evidence="12 20" id="KW-0472">Membrane</keyword>
<evidence type="ECO:0000256" key="3">
    <source>
        <dbReference type="ARBA" id="ARBA00022448"/>
    </source>
</evidence>
<dbReference type="GO" id="GO:0051560">
    <property type="term" value="P:mitochondrial calcium ion homeostasis"/>
    <property type="evidence" value="ECO:0007669"/>
    <property type="project" value="InterPro"/>
</dbReference>
<evidence type="ECO:0000256" key="16">
    <source>
        <dbReference type="ARBA" id="ARBA00044981"/>
    </source>
</evidence>
<feature type="region of interest" description="Disordered" evidence="19">
    <location>
        <begin position="42"/>
        <end position="65"/>
    </location>
</feature>
<feature type="region of interest" description="Disordered" evidence="19">
    <location>
        <begin position="429"/>
        <end position="467"/>
    </location>
</feature>
<accession>A0A067M1R9</accession>
<sequence>MFRYRYALSVGTSTAIRGRAGLAPWDTVLCRVYSSAPSRTAVEGVKNTSPSSTEPSVSWKRRAKHDQGHLSFTKTSLFKLTLPLAPPSNDAISPSSKASSDSVRLQTSEQLRKEKEGEANDEEPWEQQVESGDAEESPSQSLKNVAEEEAGHKGPHSVIFLLHSAQPLSYIANLIRAEGPEANLAPETESSEAHDEHKSRFASTRKRDPTGDPPITFHTSLDSGKRWSPSTGIGDFLREAARVGSFTVAIGSRRVKVIVPSFEERTVYLRSSLHSKMIQIENMARLKNECDRMAHKATQRVAFAGAGIMGVWWVTVGVLTFKTSLGWDTMEPITYLTGLGTVISGYFWFLWHNREVSYRAVLTETTSRRQQKLYAERGFDIEAYQDLIQEAKELRKSIKRVASDYELEWDQGNTDMGQRSKKALDIVRKAEMKDKNGGSRKDEDKEDDEERERALAQVDDSEKPDKK</sequence>
<dbReference type="InParanoid" id="A0A067M1R9"/>
<comment type="catalytic activity">
    <reaction evidence="14">
        <text>Ca(2+)(in) = Ca(2+)(out)</text>
        <dbReference type="Rhea" id="RHEA:29671"/>
        <dbReference type="ChEBI" id="CHEBI:29108"/>
    </reaction>
</comment>
<evidence type="ECO:0000256" key="12">
    <source>
        <dbReference type="ARBA" id="ARBA00023136"/>
    </source>
</evidence>
<keyword evidence="6 20" id="KW-0812">Transmembrane</keyword>
<keyword evidence="9 20" id="KW-1133">Transmembrane helix</keyword>
<evidence type="ECO:0000256" key="14">
    <source>
        <dbReference type="ARBA" id="ARBA00036634"/>
    </source>
</evidence>
<gene>
    <name evidence="22" type="ORF">BOTBODRAFT_48115</name>
</gene>
<reference evidence="23" key="1">
    <citation type="journal article" date="2014" name="Proc. Natl. Acad. Sci. U.S.A.">
        <title>Extensive sampling of basidiomycete genomes demonstrates inadequacy of the white-rot/brown-rot paradigm for wood decay fungi.</title>
        <authorList>
            <person name="Riley R."/>
            <person name="Salamov A.A."/>
            <person name="Brown D.W."/>
            <person name="Nagy L.G."/>
            <person name="Floudas D."/>
            <person name="Held B.W."/>
            <person name="Levasseur A."/>
            <person name="Lombard V."/>
            <person name="Morin E."/>
            <person name="Otillar R."/>
            <person name="Lindquist E.A."/>
            <person name="Sun H."/>
            <person name="LaButti K.M."/>
            <person name="Schmutz J."/>
            <person name="Jabbour D."/>
            <person name="Luo H."/>
            <person name="Baker S.E."/>
            <person name="Pisabarro A.G."/>
            <person name="Walton J.D."/>
            <person name="Blanchette R.A."/>
            <person name="Henrissat B."/>
            <person name="Martin F."/>
            <person name="Cullen D."/>
            <person name="Hibbett D.S."/>
            <person name="Grigoriev I.V."/>
        </authorList>
    </citation>
    <scope>NUCLEOTIDE SEQUENCE [LARGE SCALE GENOMIC DNA]</scope>
    <source>
        <strain evidence="23">FD-172 SS1</strain>
    </source>
</reference>
<comment type="subunit">
    <text evidence="15">Homotetramer, assembles in a dimer or dimers configuration with two interfaces.</text>
</comment>
<dbReference type="EMBL" id="KL198088">
    <property type="protein sequence ID" value="KDQ08655.1"/>
    <property type="molecule type" value="Genomic_DNA"/>
</dbReference>
<evidence type="ECO:0000256" key="10">
    <source>
        <dbReference type="ARBA" id="ARBA00023065"/>
    </source>
</evidence>
<keyword evidence="4" id="KW-0109">Calcium transport</keyword>
<dbReference type="PANTHER" id="PTHR13462">
    <property type="entry name" value="CALCIUM UNIPORTER PROTEIN, MITOCHONDRIAL"/>
    <property type="match status" value="1"/>
</dbReference>
<feature type="compositionally biased region" description="Low complexity" evidence="19">
    <location>
        <begin position="88"/>
        <end position="102"/>
    </location>
</feature>
<evidence type="ECO:0000256" key="7">
    <source>
        <dbReference type="ARBA" id="ARBA00022792"/>
    </source>
</evidence>
<keyword evidence="5" id="KW-0107">Calcium channel</keyword>
<organism evidence="22 23">
    <name type="scientific">Botryobasidium botryosum (strain FD-172 SS1)</name>
    <dbReference type="NCBI Taxonomy" id="930990"/>
    <lineage>
        <taxon>Eukaryota</taxon>
        <taxon>Fungi</taxon>
        <taxon>Dikarya</taxon>
        <taxon>Basidiomycota</taxon>
        <taxon>Agaricomycotina</taxon>
        <taxon>Agaricomycetes</taxon>
        <taxon>Cantharellales</taxon>
        <taxon>Botryobasidiaceae</taxon>
        <taxon>Botryobasidium</taxon>
    </lineage>
</organism>
<dbReference type="PANTHER" id="PTHR13462:SF10">
    <property type="entry name" value="CALCIUM UNIPORTER PROTEIN, MITOCHONDRIAL"/>
    <property type="match status" value="1"/>
</dbReference>
<evidence type="ECO:0000256" key="2">
    <source>
        <dbReference type="ARBA" id="ARBA00005653"/>
    </source>
</evidence>
<feature type="compositionally biased region" description="Basic and acidic residues" evidence="19">
    <location>
        <begin position="429"/>
        <end position="443"/>
    </location>
</feature>
<keyword evidence="8" id="KW-0106">Calcium</keyword>
<dbReference type="STRING" id="930990.A0A067M1R9"/>
<keyword evidence="3" id="KW-0813">Transport</keyword>
<evidence type="ECO:0000256" key="1">
    <source>
        <dbReference type="ARBA" id="ARBA00004448"/>
    </source>
</evidence>
<keyword evidence="13" id="KW-0407">Ion channel</keyword>
<evidence type="ECO:0000256" key="6">
    <source>
        <dbReference type="ARBA" id="ARBA00022692"/>
    </source>
</evidence>
<keyword evidence="10" id="KW-0406">Ion transport</keyword>
<feature type="region of interest" description="Disordered" evidence="19">
    <location>
        <begin position="184"/>
        <end position="224"/>
    </location>
</feature>
<proteinExistence type="inferred from homology"/>
<evidence type="ECO:0000313" key="22">
    <source>
        <dbReference type="EMBL" id="KDQ08655.1"/>
    </source>
</evidence>
<name>A0A067M1R9_BOTB1</name>
<keyword evidence="11" id="KW-0496">Mitochondrion</keyword>
<evidence type="ECO:0000256" key="4">
    <source>
        <dbReference type="ARBA" id="ARBA00022568"/>
    </source>
</evidence>
<evidence type="ECO:0000313" key="23">
    <source>
        <dbReference type="Proteomes" id="UP000027195"/>
    </source>
</evidence>
<feature type="coiled-coil region" evidence="18">
    <location>
        <begin position="381"/>
        <end position="408"/>
    </location>
</feature>
<dbReference type="HOGENOM" id="CLU_585248_0_0_1"/>
<dbReference type="AlphaFoldDB" id="A0A067M1R9"/>
<evidence type="ECO:0000256" key="20">
    <source>
        <dbReference type="SAM" id="Phobius"/>
    </source>
</evidence>
<dbReference type="GO" id="GO:0015292">
    <property type="term" value="F:uniporter activity"/>
    <property type="evidence" value="ECO:0007669"/>
    <property type="project" value="TreeGrafter"/>
</dbReference>
<feature type="transmembrane region" description="Helical" evidence="20">
    <location>
        <begin position="333"/>
        <end position="351"/>
    </location>
</feature>
<comment type="subcellular location">
    <subcellularLocation>
        <location evidence="1">Mitochondrion inner membrane</location>
        <topology evidence="1">Multi-pass membrane protein</topology>
    </subcellularLocation>
</comment>
<feature type="transmembrane region" description="Helical" evidence="20">
    <location>
        <begin position="301"/>
        <end position="321"/>
    </location>
</feature>
<keyword evidence="23" id="KW-1185">Reference proteome</keyword>
<evidence type="ECO:0000259" key="21">
    <source>
        <dbReference type="Pfam" id="PF04678"/>
    </source>
</evidence>
<feature type="compositionally biased region" description="Basic and acidic residues" evidence="19">
    <location>
        <begin position="191"/>
        <end position="210"/>
    </location>
</feature>
<evidence type="ECO:0000256" key="19">
    <source>
        <dbReference type="SAM" id="MobiDB-lite"/>
    </source>
</evidence>
<dbReference type="InterPro" id="IPR006769">
    <property type="entry name" value="MCU_C"/>
</dbReference>
<dbReference type="InterPro" id="IPR039055">
    <property type="entry name" value="MCU_fam"/>
</dbReference>
<evidence type="ECO:0000256" key="17">
    <source>
        <dbReference type="ARBA" id="ARBA00045938"/>
    </source>
</evidence>
<feature type="region of interest" description="Disordered" evidence="19">
    <location>
        <begin position="88"/>
        <end position="150"/>
    </location>
</feature>
<evidence type="ECO:0000256" key="8">
    <source>
        <dbReference type="ARBA" id="ARBA00022837"/>
    </source>
</evidence>
<evidence type="ECO:0000256" key="13">
    <source>
        <dbReference type="ARBA" id="ARBA00023303"/>
    </source>
</evidence>
<evidence type="ECO:0000256" key="18">
    <source>
        <dbReference type="SAM" id="Coils"/>
    </source>
</evidence>
<dbReference type="GO" id="GO:0036444">
    <property type="term" value="P:calcium import into the mitochondrion"/>
    <property type="evidence" value="ECO:0007669"/>
    <property type="project" value="TreeGrafter"/>
</dbReference>
<comment type="similarity">
    <text evidence="2">Belongs to the MCU (TC 1.A.77) family.</text>
</comment>
<evidence type="ECO:0000256" key="9">
    <source>
        <dbReference type="ARBA" id="ARBA00022989"/>
    </source>
</evidence>
<dbReference type="Pfam" id="PF04678">
    <property type="entry name" value="MCU"/>
    <property type="match status" value="1"/>
</dbReference>
<evidence type="ECO:0000256" key="15">
    <source>
        <dbReference type="ARBA" id="ARBA00044966"/>
    </source>
</evidence>
<evidence type="ECO:0000256" key="11">
    <source>
        <dbReference type="ARBA" id="ARBA00023128"/>
    </source>
</evidence>
<keyword evidence="18" id="KW-0175">Coiled coil</keyword>
<dbReference type="GO" id="GO:0005262">
    <property type="term" value="F:calcium channel activity"/>
    <property type="evidence" value="ECO:0007669"/>
    <property type="project" value="UniProtKB-KW"/>
</dbReference>
<dbReference type="Proteomes" id="UP000027195">
    <property type="component" value="Unassembled WGS sequence"/>
</dbReference>
<keyword evidence="7" id="KW-0999">Mitochondrion inner membrane</keyword>
<dbReference type="GO" id="GO:1990246">
    <property type="term" value="C:uniplex complex"/>
    <property type="evidence" value="ECO:0007669"/>
    <property type="project" value="TreeGrafter"/>
</dbReference>
<feature type="domain" description="Calcium uniporter protein C-terminal" evidence="21">
    <location>
        <begin position="268"/>
        <end position="387"/>
    </location>
</feature>
<evidence type="ECO:0000256" key="5">
    <source>
        <dbReference type="ARBA" id="ARBA00022673"/>
    </source>
</evidence>
<protein>
    <recommendedName>
        <fullName evidence="16">Calcium uniporter protein, mitochondrial</fullName>
    </recommendedName>
</protein>